<organism evidence="2">
    <name type="scientific">Psilocybe cubensis</name>
    <name type="common">Psychedelic mushroom</name>
    <name type="synonym">Stropharia cubensis</name>
    <dbReference type="NCBI Taxonomy" id="181762"/>
    <lineage>
        <taxon>Eukaryota</taxon>
        <taxon>Fungi</taxon>
        <taxon>Dikarya</taxon>
        <taxon>Basidiomycota</taxon>
        <taxon>Agaricomycotina</taxon>
        <taxon>Agaricomycetes</taxon>
        <taxon>Agaricomycetidae</taxon>
        <taxon>Agaricales</taxon>
        <taxon>Agaricineae</taxon>
        <taxon>Strophariaceae</taxon>
        <taxon>Psilocybe</taxon>
    </lineage>
</organism>
<protein>
    <recommendedName>
        <fullName evidence="1">CHAT domain-containing protein</fullName>
    </recommendedName>
</protein>
<dbReference type="Pfam" id="PF12770">
    <property type="entry name" value="CHAT"/>
    <property type="match status" value="1"/>
</dbReference>
<feature type="domain" description="CHAT" evidence="1">
    <location>
        <begin position="327"/>
        <end position="618"/>
    </location>
</feature>
<dbReference type="EMBL" id="JAFIQS010000015">
    <property type="protein sequence ID" value="KAG5163254.1"/>
    <property type="molecule type" value="Genomic_DNA"/>
</dbReference>
<dbReference type="AlphaFoldDB" id="A0A8H7XP38"/>
<reference evidence="2" key="1">
    <citation type="submission" date="2021-02" db="EMBL/GenBank/DDBJ databases">
        <title>Psilocybe cubensis genome.</title>
        <authorList>
            <person name="Mckernan K.J."/>
            <person name="Crawford S."/>
            <person name="Trippe A."/>
            <person name="Kane L.T."/>
            <person name="Mclaughlin S."/>
        </authorList>
    </citation>
    <scope>NUCLEOTIDE SEQUENCE [LARGE SCALE GENOMIC DNA]</scope>
    <source>
        <strain evidence="2">MGC-MH-2018</strain>
    </source>
</reference>
<evidence type="ECO:0000313" key="2">
    <source>
        <dbReference type="EMBL" id="KAG5163254.1"/>
    </source>
</evidence>
<evidence type="ECO:0000259" key="1">
    <source>
        <dbReference type="Pfam" id="PF12770"/>
    </source>
</evidence>
<name>A0A8H7XP38_PSICU</name>
<sequence length="619" mass="68928">MNHLDNAISLYEAAIKHIDVGHAELPSLLFSLGNAYLSKFERSEQDADIQSCIGAYRRGAASNGFPSIRLACAKEAALLADSHDHSHCLDDFSLAIGLLSEVAGLEQTIHRRHDYIQPHSAFINTAISTALSFGEVDIALEWLEQGRCLVWNQITDLRNPLIRLKDKFPSHATRFTNLALQLESYSTRVDSSAPTSYETLPKDLHAQDQTLAHTRLASEYKRLLDEIRSLPNFQDFLRPQKCNIILSSLPHEGSVIIFNVHKTRCDALALSAGMEHPLHIPLQNFSASDAESLRKILQTDILGQRSNGEERASRRRKNNPEPMSFILREIWHKLVLPILDALAYPKELVIGAERSRLWWCPTGSLSFLPLHAAGIYGENYRYGLCISDFVVSSYTPTVRSVVEKSAVALESSPSKSRNLLLVGQASTPGLSSLPSTRTEISSVQSITKHIHTLLLDDADATVEKVQKEMLSHSWAHFACYGVQDRANPLESGICLQNGRLTLLEIMKHRIIDPELAFLSACQTSQGDSLLSDEVVHLAAGMLAVGYRGVIGTMWNITDSYGPKFATEFYQYLMRESNNGGLDSTRAAFALDYATKMVRDSLKDTERALVTWVPYIHLGY</sequence>
<gene>
    <name evidence="2" type="ORF">JR316_011598</name>
</gene>
<dbReference type="InterPro" id="IPR024983">
    <property type="entry name" value="CHAT_dom"/>
</dbReference>
<comment type="caution">
    <text evidence="2">The sequence shown here is derived from an EMBL/GenBank/DDBJ whole genome shotgun (WGS) entry which is preliminary data.</text>
</comment>
<accession>A0A8H7XP38</accession>
<proteinExistence type="predicted"/>